<evidence type="ECO:0000313" key="2">
    <source>
        <dbReference type="EMBL" id="KAK7193960.1"/>
    </source>
</evidence>
<dbReference type="EMBL" id="JAECZO010000029">
    <property type="protein sequence ID" value="KAK7193960.1"/>
    <property type="molecule type" value="Genomic_DNA"/>
</dbReference>
<feature type="region of interest" description="Disordered" evidence="1">
    <location>
        <begin position="125"/>
        <end position="208"/>
    </location>
</feature>
<dbReference type="Proteomes" id="UP001430356">
    <property type="component" value="Unassembled WGS sequence"/>
</dbReference>
<keyword evidence="3" id="KW-1185">Reference proteome</keyword>
<feature type="compositionally biased region" description="Polar residues" evidence="1">
    <location>
        <begin position="152"/>
        <end position="161"/>
    </location>
</feature>
<reference evidence="2 3" key="1">
    <citation type="journal article" date="2021" name="MBio">
        <title>A New Model Trypanosomatid, Novymonas esmeraldas: Genomic Perception of Its 'Candidatus Pandoraea novymonadis' Endosymbiont.</title>
        <authorList>
            <person name="Zakharova A."/>
            <person name="Saura A."/>
            <person name="Butenko A."/>
            <person name="Podesvova L."/>
            <person name="Warmusova S."/>
            <person name="Kostygov A.Y."/>
            <person name="Nenarokova A."/>
            <person name="Lukes J."/>
            <person name="Opperdoes F.R."/>
            <person name="Yurchenko V."/>
        </authorList>
    </citation>
    <scope>NUCLEOTIDE SEQUENCE [LARGE SCALE GENOMIC DNA]</scope>
    <source>
        <strain evidence="2 3">E262AT.01</strain>
    </source>
</reference>
<accession>A0AAW0EI95</accession>
<sequence>MADVDQLRYAGQLIDLARGEETEDGNPLTAVRHYTTAMEIIASEASKSAAAMANNDTRRFFLFQVRSKLEMYYERTELLLQVANGSGLLDKPSVSSGEASPFNNTNKYPPALFASAVASEKSADQSNLCSGGRGSGGGGGSGSVLGIPLQPGQMSPATQTHHGYDSSAEPPMSCYLKPDDDSTAAPPPQTTTLDLDELMKNLGAPPGS</sequence>
<proteinExistence type="predicted"/>
<dbReference type="AlphaFoldDB" id="A0AAW0EI95"/>
<name>A0AAW0EI95_9TRYP</name>
<protein>
    <recommendedName>
        <fullName evidence="4">MIT domain-containing protein</fullName>
    </recommendedName>
</protein>
<comment type="caution">
    <text evidence="2">The sequence shown here is derived from an EMBL/GenBank/DDBJ whole genome shotgun (WGS) entry which is preliminary data.</text>
</comment>
<evidence type="ECO:0000256" key="1">
    <source>
        <dbReference type="SAM" id="MobiDB-lite"/>
    </source>
</evidence>
<evidence type="ECO:0000313" key="3">
    <source>
        <dbReference type="Proteomes" id="UP001430356"/>
    </source>
</evidence>
<evidence type="ECO:0008006" key="4">
    <source>
        <dbReference type="Google" id="ProtNLM"/>
    </source>
</evidence>
<organism evidence="2 3">
    <name type="scientific">Novymonas esmeraldas</name>
    <dbReference type="NCBI Taxonomy" id="1808958"/>
    <lineage>
        <taxon>Eukaryota</taxon>
        <taxon>Discoba</taxon>
        <taxon>Euglenozoa</taxon>
        <taxon>Kinetoplastea</taxon>
        <taxon>Metakinetoplastina</taxon>
        <taxon>Trypanosomatida</taxon>
        <taxon>Trypanosomatidae</taxon>
        <taxon>Novymonas</taxon>
    </lineage>
</organism>
<gene>
    <name evidence="2" type="ORF">NESM_000307800</name>
</gene>
<feature type="compositionally biased region" description="Gly residues" evidence="1">
    <location>
        <begin position="131"/>
        <end position="143"/>
    </location>
</feature>